<accession>A0A9D6QP35</accession>
<evidence type="ECO:0000256" key="1">
    <source>
        <dbReference type="SAM" id="SignalP"/>
    </source>
</evidence>
<proteinExistence type="predicted"/>
<name>A0A9D6QP35_UNCEI</name>
<feature type="signal peptide" evidence="1">
    <location>
        <begin position="1"/>
        <end position="21"/>
    </location>
</feature>
<sequence length="292" mass="30671">MASALAALGLALALAPPFAPAACAASAGDRVRALGEAFVMRLIERSPDRATRLGIHDHDDRLIPVTQATLREDRDAARALEQALREIPDAGLPPARALERELLLGRCATTLADLEIMRPFERDPLAYLPLIAGSVRAVFDRVNGPPCGRTHLAARRLAAVPEALRAARINVSGAPPERVAIAIERLPAVLRFYRETVPALAAACHDGRVQADLAEADSAAIRAVEAFIADLREARPAPGASLAVGAEACGRWIAAVTGERPSLDSLRVEAEGAVDLERARVDALAAAGATAA</sequence>
<comment type="caution">
    <text evidence="2">The sequence shown here is derived from an EMBL/GenBank/DDBJ whole genome shotgun (WGS) entry which is preliminary data.</text>
</comment>
<gene>
    <name evidence="2" type="ORF">HY076_04670</name>
</gene>
<feature type="non-terminal residue" evidence="2">
    <location>
        <position position="292"/>
    </location>
</feature>
<dbReference type="Pfam" id="PF05960">
    <property type="entry name" value="DUF885"/>
    <property type="match status" value="1"/>
</dbReference>
<dbReference type="InterPro" id="IPR010281">
    <property type="entry name" value="DUF885"/>
</dbReference>
<protein>
    <submittedName>
        <fullName evidence="2">DUF885 family protein</fullName>
    </submittedName>
</protein>
<organism evidence="2 3">
    <name type="scientific">Eiseniibacteriota bacterium</name>
    <dbReference type="NCBI Taxonomy" id="2212470"/>
    <lineage>
        <taxon>Bacteria</taxon>
        <taxon>Candidatus Eiseniibacteriota</taxon>
    </lineage>
</organism>
<dbReference type="AlphaFoldDB" id="A0A9D6QP35"/>
<dbReference type="Proteomes" id="UP000807850">
    <property type="component" value="Unassembled WGS sequence"/>
</dbReference>
<evidence type="ECO:0000313" key="3">
    <source>
        <dbReference type="Proteomes" id="UP000807850"/>
    </source>
</evidence>
<reference evidence="2" key="1">
    <citation type="submission" date="2020-07" db="EMBL/GenBank/DDBJ databases">
        <title>Huge and variable diversity of episymbiotic CPR bacteria and DPANN archaea in groundwater ecosystems.</title>
        <authorList>
            <person name="He C.Y."/>
            <person name="Keren R."/>
            <person name="Whittaker M."/>
            <person name="Farag I.F."/>
            <person name="Doudna J."/>
            <person name="Cate J.H.D."/>
            <person name="Banfield J.F."/>
        </authorList>
    </citation>
    <scope>NUCLEOTIDE SEQUENCE</scope>
    <source>
        <strain evidence="2">NC_groundwater_928_Pr1_S-0.2um_72_17</strain>
    </source>
</reference>
<feature type="chain" id="PRO_5039484204" evidence="1">
    <location>
        <begin position="22"/>
        <end position="292"/>
    </location>
</feature>
<evidence type="ECO:0000313" key="2">
    <source>
        <dbReference type="EMBL" id="MBI3539544.1"/>
    </source>
</evidence>
<keyword evidence="1" id="KW-0732">Signal</keyword>
<dbReference type="EMBL" id="JACQAY010000145">
    <property type="protein sequence ID" value="MBI3539544.1"/>
    <property type="molecule type" value="Genomic_DNA"/>
</dbReference>